<name>A0ABV1HTX6_9FIRM</name>
<proteinExistence type="predicted"/>
<accession>A0ABV1HTX6</accession>
<evidence type="ECO:0000313" key="1">
    <source>
        <dbReference type="EMBL" id="MEQ2565780.1"/>
    </source>
</evidence>
<dbReference type="RefSeq" id="WP_368001499.1">
    <property type="nucleotide sequence ID" value="NZ_JBBMFI010000018.1"/>
</dbReference>
<organism evidence="1 2">
    <name type="scientific">Ruminococcoides intestinihominis</name>
    <dbReference type="NCBI Taxonomy" id="3133161"/>
    <lineage>
        <taxon>Bacteria</taxon>
        <taxon>Bacillati</taxon>
        <taxon>Bacillota</taxon>
        <taxon>Clostridia</taxon>
        <taxon>Eubacteriales</taxon>
        <taxon>Oscillospiraceae</taxon>
        <taxon>Ruminococcoides</taxon>
    </lineage>
</organism>
<protein>
    <submittedName>
        <fullName evidence="1">Gp15 family bacteriophage protein</fullName>
    </submittedName>
</protein>
<gene>
    <name evidence="1" type="ORF">ABFO16_05965</name>
</gene>
<evidence type="ECO:0000313" key="2">
    <source>
        <dbReference type="Proteomes" id="UP001478133"/>
    </source>
</evidence>
<dbReference type="EMBL" id="JBBMFI010000018">
    <property type="protein sequence ID" value="MEQ2565780.1"/>
    <property type="molecule type" value="Genomic_DNA"/>
</dbReference>
<keyword evidence="2" id="KW-1185">Reference proteome</keyword>
<dbReference type="Proteomes" id="UP001478133">
    <property type="component" value="Unassembled WGS sequence"/>
</dbReference>
<comment type="caution">
    <text evidence="1">The sequence shown here is derived from an EMBL/GenBank/DDBJ whole genome shotgun (WGS) entry which is preliminary data.</text>
</comment>
<sequence>MDDFDTIISSFRSEYGVSIRSEEFRTMPWSEFVSLLSGLGPNTSLARLVQIRIEDDKEILSNFTPAQMRIRNEYRRKRNATLANSKSLDETTQFLNDMKNIFIQMS</sequence>
<dbReference type="Pfam" id="PF06854">
    <property type="entry name" value="Phage_Gp15"/>
    <property type="match status" value="1"/>
</dbReference>
<reference evidence="1 2" key="1">
    <citation type="submission" date="2024-03" db="EMBL/GenBank/DDBJ databases">
        <title>Human intestinal bacterial collection.</title>
        <authorList>
            <person name="Pauvert C."/>
            <person name="Hitch T.C.A."/>
            <person name="Clavel T."/>
        </authorList>
    </citation>
    <scope>NUCLEOTIDE SEQUENCE [LARGE SCALE GENOMIC DNA]</scope>
    <source>
        <strain evidence="1 2">CLA-AP-H18</strain>
    </source>
</reference>
<dbReference type="InterPro" id="IPR009660">
    <property type="entry name" value="Phage_A500_Gp15"/>
</dbReference>